<proteinExistence type="predicted"/>
<dbReference type="EMBL" id="DXCK01000107">
    <property type="protein sequence ID" value="HIZ02131.1"/>
    <property type="molecule type" value="Genomic_DNA"/>
</dbReference>
<gene>
    <name evidence="3" type="ORF">H9819_07785</name>
</gene>
<dbReference type="Gene3D" id="3.90.470.20">
    <property type="entry name" value="4'-phosphopantetheinyl transferase domain"/>
    <property type="match status" value="1"/>
</dbReference>
<reference evidence="3" key="1">
    <citation type="journal article" date="2021" name="PeerJ">
        <title>Extensive microbial diversity within the chicken gut microbiome revealed by metagenomics and culture.</title>
        <authorList>
            <person name="Gilroy R."/>
            <person name="Ravi A."/>
            <person name="Getino M."/>
            <person name="Pursley I."/>
            <person name="Horton D.L."/>
            <person name="Alikhan N.F."/>
            <person name="Baker D."/>
            <person name="Gharbi K."/>
            <person name="Hall N."/>
            <person name="Watson M."/>
            <person name="Adriaenssens E.M."/>
            <person name="Foster-Nyarko E."/>
            <person name="Jarju S."/>
            <person name="Secka A."/>
            <person name="Antonio M."/>
            <person name="Oren A."/>
            <person name="Chaudhuri R.R."/>
            <person name="La Ragione R."/>
            <person name="Hildebrand F."/>
            <person name="Pallen M.J."/>
        </authorList>
    </citation>
    <scope>NUCLEOTIDE SEQUENCE</scope>
    <source>
        <strain evidence="3">ChiHjej12B11-24981</strain>
    </source>
</reference>
<dbReference type="InterPro" id="IPR037143">
    <property type="entry name" value="4-PPantetheinyl_Trfase_dom_sf"/>
</dbReference>
<protein>
    <submittedName>
        <fullName evidence="3">4'-phosphopantetheinyl transferase superfamily protein</fullName>
    </submittedName>
</protein>
<dbReference type="GO" id="GO:0008897">
    <property type="term" value="F:holo-[acyl-carrier-protein] synthase activity"/>
    <property type="evidence" value="ECO:0007669"/>
    <property type="project" value="InterPro"/>
</dbReference>
<dbReference type="Proteomes" id="UP000824023">
    <property type="component" value="Unassembled WGS sequence"/>
</dbReference>
<keyword evidence="1 3" id="KW-0808">Transferase</keyword>
<dbReference type="InterPro" id="IPR008278">
    <property type="entry name" value="4-PPantetheinyl_Trfase_dom"/>
</dbReference>
<dbReference type="AlphaFoldDB" id="A0A9D2A659"/>
<organism evidence="3 4">
    <name type="scientific">Candidatus Bacteroides merdipullorum</name>
    <dbReference type="NCBI Taxonomy" id="2838474"/>
    <lineage>
        <taxon>Bacteria</taxon>
        <taxon>Pseudomonadati</taxon>
        <taxon>Bacteroidota</taxon>
        <taxon>Bacteroidia</taxon>
        <taxon>Bacteroidales</taxon>
        <taxon>Bacteroidaceae</taxon>
        <taxon>Bacteroides</taxon>
    </lineage>
</organism>
<evidence type="ECO:0000256" key="1">
    <source>
        <dbReference type="ARBA" id="ARBA00022679"/>
    </source>
</evidence>
<reference evidence="3" key="2">
    <citation type="submission" date="2021-04" db="EMBL/GenBank/DDBJ databases">
        <authorList>
            <person name="Gilroy R."/>
        </authorList>
    </citation>
    <scope>NUCLEOTIDE SEQUENCE</scope>
    <source>
        <strain evidence="3">ChiHjej12B11-24981</strain>
    </source>
</reference>
<dbReference type="Pfam" id="PF01648">
    <property type="entry name" value="ACPS"/>
    <property type="match status" value="1"/>
</dbReference>
<feature type="domain" description="4'-phosphopantetheinyl transferase" evidence="2">
    <location>
        <begin position="103"/>
        <end position="203"/>
    </location>
</feature>
<comment type="caution">
    <text evidence="3">The sequence shown here is derived from an EMBL/GenBank/DDBJ whole genome shotgun (WGS) entry which is preliminary data.</text>
</comment>
<evidence type="ECO:0000313" key="4">
    <source>
        <dbReference type="Proteomes" id="UP000824023"/>
    </source>
</evidence>
<name>A0A9D2A659_9BACE</name>
<sequence length="207" mass="24068">MPLFRQHKESACHWGIWRMDESYEELCSLLPSALVAEAENRFSAPHRRQEWLSVRALLRELSAENHEIAYLPSGKPYLAGSSRHISISHTKGYVAVILGASNVGIDIEQYGHRVHKVASKYMRFDEHPQPYAGDDTWSLLLHWSAKEVLFKCLDAENVDFKEHLRVFPFVPSPQGTFHACEYKTEQHRSFQIHYLLHADFVLTWTFF</sequence>
<dbReference type="GO" id="GO:0000287">
    <property type="term" value="F:magnesium ion binding"/>
    <property type="evidence" value="ECO:0007669"/>
    <property type="project" value="InterPro"/>
</dbReference>
<evidence type="ECO:0000259" key="2">
    <source>
        <dbReference type="Pfam" id="PF01648"/>
    </source>
</evidence>
<dbReference type="SUPFAM" id="SSF56214">
    <property type="entry name" value="4'-phosphopantetheinyl transferase"/>
    <property type="match status" value="2"/>
</dbReference>
<evidence type="ECO:0000313" key="3">
    <source>
        <dbReference type="EMBL" id="HIZ02131.1"/>
    </source>
</evidence>
<accession>A0A9D2A659</accession>